<evidence type="ECO:0000313" key="2">
    <source>
        <dbReference type="EMBL" id="OAX77379.1"/>
    </source>
</evidence>
<proteinExistence type="predicted"/>
<evidence type="ECO:0000313" key="3">
    <source>
        <dbReference type="Proteomes" id="UP000091918"/>
    </source>
</evidence>
<dbReference type="Proteomes" id="UP000091918">
    <property type="component" value="Unassembled WGS sequence"/>
</dbReference>
<reference evidence="2 3" key="1">
    <citation type="submission" date="2015-07" db="EMBL/GenBank/DDBJ databases">
        <title>Emmonsia species relationships and genome sequence.</title>
        <authorList>
            <person name="Cuomo C.A."/>
            <person name="Schwartz I.S."/>
            <person name="Kenyon C."/>
            <person name="de Hoog G.S."/>
            <person name="Govender N.P."/>
            <person name="Botha A."/>
            <person name="Moreno L."/>
            <person name="de Vries M."/>
            <person name="Munoz J.F."/>
            <person name="Stielow J.B."/>
        </authorList>
    </citation>
    <scope>NUCLEOTIDE SEQUENCE [LARGE SCALE GENOMIC DNA]</scope>
    <source>
        <strain evidence="2 3">CBS 136260</strain>
    </source>
</reference>
<keyword evidence="3" id="KW-1185">Reference proteome</keyword>
<accession>A0A1B7NKL5</accession>
<name>A0A1B7NKL5_9EURO</name>
<evidence type="ECO:0000256" key="1">
    <source>
        <dbReference type="SAM" id="Phobius"/>
    </source>
</evidence>
<keyword evidence="1" id="KW-0472">Membrane</keyword>
<feature type="non-terminal residue" evidence="2">
    <location>
        <position position="1"/>
    </location>
</feature>
<keyword evidence="1" id="KW-0812">Transmembrane</keyword>
<organism evidence="2 3">
    <name type="scientific">Emergomyces africanus</name>
    <dbReference type="NCBI Taxonomy" id="1955775"/>
    <lineage>
        <taxon>Eukaryota</taxon>
        <taxon>Fungi</taxon>
        <taxon>Dikarya</taxon>
        <taxon>Ascomycota</taxon>
        <taxon>Pezizomycotina</taxon>
        <taxon>Eurotiomycetes</taxon>
        <taxon>Eurotiomycetidae</taxon>
        <taxon>Onygenales</taxon>
        <taxon>Ajellomycetaceae</taxon>
        <taxon>Emergomyces</taxon>
    </lineage>
</organism>
<sequence>DALPLFSADETSPSLAKLNCEKNGLLCSILSAGAPAVWHWQVPARVPGQPKPETAIHISGVNATTIDAETIYKIHSEKTWENKPSYDSTFHPVDGTLARYGLNVPLGYLLYGMSMVPSWLMMVGISFISRTVMSRRMGPPRPQVVPAAAPGSAAQ</sequence>
<dbReference type="AlphaFoldDB" id="A0A1B7NKL5"/>
<gene>
    <name evidence="2" type="ORF">ACJ72_08324</name>
</gene>
<dbReference type="STRING" id="1658172.A0A1B7NKL5"/>
<comment type="caution">
    <text evidence="2">The sequence shown here is derived from an EMBL/GenBank/DDBJ whole genome shotgun (WGS) entry which is preliminary data.</text>
</comment>
<feature type="transmembrane region" description="Helical" evidence="1">
    <location>
        <begin position="108"/>
        <end position="128"/>
    </location>
</feature>
<dbReference type="EMBL" id="LGUA01002648">
    <property type="protein sequence ID" value="OAX77379.1"/>
    <property type="molecule type" value="Genomic_DNA"/>
</dbReference>
<keyword evidence="1" id="KW-1133">Transmembrane helix</keyword>
<dbReference type="OrthoDB" id="1733656at2759"/>
<protein>
    <submittedName>
        <fullName evidence="2">Uncharacterized protein</fullName>
    </submittedName>
</protein>